<dbReference type="InterPro" id="IPR011089">
    <property type="entry name" value="GmrSD_C"/>
</dbReference>
<evidence type="ECO:0000259" key="2">
    <source>
        <dbReference type="Pfam" id="PF07510"/>
    </source>
</evidence>
<dbReference type="InterPro" id="IPR004919">
    <property type="entry name" value="GmrSD_N"/>
</dbReference>
<dbReference type="AlphaFoldDB" id="A0A4R6C5A4"/>
<evidence type="ECO:0000313" key="3">
    <source>
        <dbReference type="EMBL" id="TDM17202.1"/>
    </source>
</evidence>
<feature type="domain" description="GmrSD restriction endonucleases C-terminal" evidence="2">
    <location>
        <begin position="458"/>
        <end position="597"/>
    </location>
</feature>
<name>A0A4R6C5A4_9STAP</name>
<proteinExistence type="predicted"/>
<organism evidence="3 4">
    <name type="scientific">Macrococcoides canis</name>
    <dbReference type="NCBI Taxonomy" id="1855823"/>
    <lineage>
        <taxon>Bacteria</taxon>
        <taxon>Bacillati</taxon>
        <taxon>Bacillota</taxon>
        <taxon>Bacilli</taxon>
        <taxon>Bacillales</taxon>
        <taxon>Staphylococcaceae</taxon>
        <taxon>Macrococcoides</taxon>
    </lineage>
</organism>
<dbReference type="PANTHER" id="PTHR35149:SF2">
    <property type="entry name" value="DUF262 DOMAIN-CONTAINING PROTEIN"/>
    <property type="match status" value="1"/>
</dbReference>
<gene>
    <name evidence="3" type="ORF">ETI04_04685</name>
</gene>
<reference evidence="3 4" key="1">
    <citation type="submission" date="2019-01" db="EMBL/GenBank/DDBJ databases">
        <title>Draft genome sequences of Macrococcus caseolyticus, Macrococcus canis, Macrococcus bohemicus and Macrococcus goetzii.</title>
        <authorList>
            <person name="Mazhar S."/>
            <person name="Altermann E."/>
            <person name="Hill C."/>
            <person name="Mcauliffe O."/>
        </authorList>
    </citation>
    <scope>NUCLEOTIDE SEQUENCE [LARGE SCALE GENOMIC DNA]</scope>
    <source>
        <strain evidence="3 4">DPC7162</strain>
    </source>
</reference>
<evidence type="ECO:0000259" key="1">
    <source>
        <dbReference type="Pfam" id="PF03235"/>
    </source>
</evidence>
<dbReference type="Pfam" id="PF07510">
    <property type="entry name" value="GmrSD_C"/>
    <property type="match status" value="1"/>
</dbReference>
<evidence type="ECO:0000313" key="4">
    <source>
        <dbReference type="Proteomes" id="UP000294865"/>
    </source>
</evidence>
<sequence>MHEITSEMISLGQLLLDDNKLFYIPEFQRDFVWKDEQARELINDLKEDTDGFIKDNDDLQGYLLGNIVLIENDKKRYLVIDGQQRLTTLTLLFKVLYERIDSIIERSEGKERDKWLKRIGQISNGYQVVDDEDNFKGLRIIHDEGLTFGGFYRDLITDKISEDTLIISDSDNNIKEVYNTLSDELSNLNDAQMSKFISYIKNKVKLIVTTAPSEGKAFQLFEVLNDRGRSLEPMDLVKNTFLKIIRQSGYSDEDVKILNMNWKEFIENLQITPKKKIASSIFMKHFIGYEYNKNIKQDRLFDFFKNYLKLSGDDIISLVKKINRYSKIYTSIEKNSLENYYLKDNQDMFLIFKQFGIKQFHPILMSFYDAPEDIKTEVADLCCRYGASIIFSSTQTNVIEKEMVNIIGKIKSRKTFEEKYESLRNHIQTLINNNSEKLVTNIEKNNFINSTGGTQKKVRDMMYFIELKFNNNTLIIRPPKGKRITIEHILAKKTEINDMNIYGFNDTDEMNRHLNRIGNLTLLYHDENTSIGTRQFIEKYDTYIKSDFIITKSIVTKLETTIKNGAETERIKLLNEYQPQYLANEKWTKELIEVRSNKVSSLVDLIIKGNIKSS</sequence>
<dbReference type="RefSeq" id="WP_133419363.1">
    <property type="nucleotide sequence ID" value="NZ_SDGR01000003.1"/>
</dbReference>
<dbReference type="PANTHER" id="PTHR35149">
    <property type="entry name" value="SLL5132 PROTEIN"/>
    <property type="match status" value="1"/>
</dbReference>
<dbReference type="EMBL" id="SDQG01000002">
    <property type="protein sequence ID" value="TDM17202.1"/>
    <property type="molecule type" value="Genomic_DNA"/>
</dbReference>
<dbReference type="Proteomes" id="UP000294865">
    <property type="component" value="Unassembled WGS sequence"/>
</dbReference>
<protein>
    <submittedName>
        <fullName evidence="3">DUF262 domain-containing protein</fullName>
    </submittedName>
</protein>
<comment type="caution">
    <text evidence="3">The sequence shown here is derived from an EMBL/GenBank/DDBJ whole genome shotgun (WGS) entry which is preliminary data.</text>
</comment>
<dbReference type="Pfam" id="PF03235">
    <property type="entry name" value="GmrSD_N"/>
    <property type="match status" value="1"/>
</dbReference>
<accession>A0A4R6C5A4</accession>
<feature type="domain" description="GmrSD restriction endonucleases N-terminal" evidence="1">
    <location>
        <begin position="15"/>
        <end position="241"/>
    </location>
</feature>